<comment type="similarity">
    <text evidence="2">Belongs to the glycosyl hydrolase 20 family.</text>
</comment>
<feature type="active site" description="Proton donor" evidence="6">
    <location>
        <position position="320"/>
    </location>
</feature>
<feature type="domain" description="Beta-hexosaminidase bacterial type N-terminal" evidence="9">
    <location>
        <begin position="24"/>
        <end position="153"/>
    </location>
</feature>
<dbReference type="KEGG" id="lamb:KBB96_20350"/>
<evidence type="ECO:0000256" key="2">
    <source>
        <dbReference type="ARBA" id="ARBA00006285"/>
    </source>
</evidence>
<dbReference type="SUPFAM" id="SSF55545">
    <property type="entry name" value="beta-N-acetylhexosaminidase-like domain"/>
    <property type="match status" value="1"/>
</dbReference>
<feature type="domain" description="GH29D-like beta-sandwich" evidence="10">
    <location>
        <begin position="552"/>
        <end position="601"/>
    </location>
</feature>
<evidence type="ECO:0000259" key="8">
    <source>
        <dbReference type="Pfam" id="PF00728"/>
    </source>
</evidence>
<dbReference type="EMBL" id="CP073100">
    <property type="protein sequence ID" value="QUE51191.1"/>
    <property type="molecule type" value="Genomic_DNA"/>
</dbReference>
<dbReference type="GO" id="GO:0016020">
    <property type="term" value="C:membrane"/>
    <property type="evidence" value="ECO:0007669"/>
    <property type="project" value="TreeGrafter"/>
</dbReference>
<dbReference type="EC" id="3.2.1.52" evidence="3"/>
<dbReference type="CDD" id="cd06563">
    <property type="entry name" value="GH20_chitobiase-like"/>
    <property type="match status" value="1"/>
</dbReference>
<accession>A0A975G9E0</accession>
<dbReference type="InterPro" id="IPR017853">
    <property type="entry name" value="GH"/>
</dbReference>
<evidence type="ECO:0000259" key="9">
    <source>
        <dbReference type="Pfam" id="PF02838"/>
    </source>
</evidence>
<feature type="signal peptide" evidence="7">
    <location>
        <begin position="1"/>
        <end position="18"/>
    </location>
</feature>
<keyword evidence="7" id="KW-0732">Signal</keyword>
<sequence>MRFALTLALLAAALPVFAADPSPLVIPKPVALTRDSGSFTLTPQTVIVADTASQPAARILADQLFKSTGYRLPIQSQANGAAIILRVEGSAAAGAESYKLAVASSGATITAPAYAGIANGVQTLLQLLPSAIYSDHEVKGRTWVIPAVRIEDQPSYAWRGMMLDSSRYFFDKAFVLRYLDIMAAHKLNVLHFHLIDDAGWRLEIKKYPKLTEIGAFRGEGPTRQGGFYTQEDIREIVKYAADRNITVVPELELPAHTLSAIAAYPWLSCTGKEQKVPAVHFISDDLYCAGKATTWQFLHDVLDEMCVLFPSTYIHIGGDEAKYTKWKACPDCQKKMKELGLKSEHELQGWMTTEVENYLKKKGRQILGWDEILGCGVSTTAGLMPWHDPKAVTEGAKRGNPLVLALTNRCYFDVPESKEPGEVPGATWLPPISLQQAYEWHPTPDGLTPQQEKTVLGAEGCLWSDQFLHKPFLADTTPFNEDRSARYLEYLMLPRAAALAEVTWTPKASRDWKDFSTRMARQYARYAAAGWNHRLPIPQVTFTKGTDGKLTATAVSEVEDGGIRYTTDGNWPLAYSPAYTKPVTVEKESDFRAVAVNADGHISLPFQTKAADNRFAKYGEQIGEWKSGKVGDRKPLTVEFDATGKINQAGTYEVTFQFTDGKQRLDIDSVEVFLNQDSVAKDVHHGTTGATNDKNVYRLKVDRYETGASFKIRAAVYGDEGSDSNGVVLLKKVP</sequence>
<dbReference type="InterPro" id="IPR059177">
    <property type="entry name" value="GH29D-like_dom"/>
</dbReference>
<dbReference type="GO" id="GO:0005975">
    <property type="term" value="P:carbohydrate metabolic process"/>
    <property type="evidence" value="ECO:0007669"/>
    <property type="project" value="InterPro"/>
</dbReference>
<dbReference type="InterPro" id="IPR015883">
    <property type="entry name" value="Glyco_hydro_20_cat"/>
</dbReference>
<dbReference type="PANTHER" id="PTHR22600:SF57">
    <property type="entry name" value="BETA-N-ACETYLHEXOSAMINIDASE"/>
    <property type="match status" value="1"/>
</dbReference>
<keyword evidence="5" id="KW-0326">Glycosidase</keyword>
<evidence type="ECO:0000256" key="5">
    <source>
        <dbReference type="ARBA" id="ARBA00023295"/>
    </source>
</evidence>
<evidence type="ECO:0000256" key="3">
    <source>
        <dbReference type="ARBA" id="ARBA00012663"/>
    </source>
</evidence>
<dbReference type="GO" id="GO:0004563">
    <property type="term" value="F:beta-N-acetylhexosaminidase activity"/>
    <property type="evidence" value="ECO:0007669"/>
    <property type="project" value="UniProtKB-EC"/>
</dbReference>
<evidence type="ECO:0000256" key="4">
    <source>
        <dbReference type="ARBA" id="ARBA00022801"/>
    </source>
</evidence>
<dbReference type="Pfam" id="PF00728">
    <property type="entry name" value="Glyco_hydro_20"/>
    <property type="match status" value="1"/>
</dbReference>
<dbReference type="Gene3D" id="3.20.20.80">
    <property type="entry name" value="Glycosidases"/>
    <property type="match status" value="1"/>
</dbReference>
<dbReference type="InterPro" id="IPR029018">
    <property type="entry name" value="Hex-like_dom2"/>
</dbReference>
<evidence type="ECO:0000313" key="11">
    <source>
        <dbReference type="EMBL" id="QUE51191.1"/>
    </source>
</evidence>
<dbReference type="PRINTS" id="PR00738">
    <property type="entry name" value="GLHYDRLASE20"/>
</dbReference>
<evidence type="ECO:0000256" key="6">
    <source>
        <dbReference type="PIRSR" id="PIRSR625705-1"/>
    </source>
</evidence>
<evidence type="ECO:0000256" key="7">
    <source>
        <dbReference type="SAM" id="SignalP"/>
    </source>
</evidence>
<feature type="domain" description="Glycoside hydrolase family 20 catalytic" evidence="8">
    <location>
        <begin position="156"/>
        <end position="506"/>
    </location>
</feature>
<organism evidence="11 12">
    <name type="scientific">Luteolibacter ambystomatis</name>
    <dbReference type="NCBI Taxonomy" id="2824561"/>
    <lineage>
        <taxon>Bacteria</taxon>
        <taxon>Pseudomonadati</taxon>
        <taxon>Verrucomicrobiota</taxon>
        <taxon>Verrucomicrobiia</taxon>
        <taxon>Verrucomicrobiales</taxon>
        <taxon>Verrucomicrobiaceae</taxon>
        <taxon>Luteolibacter</taxon>
    </lineage>
</organism>
<feature type="chain" id="PRO_5038030362" description="beta-N-acetylhexosaminidase" evidence="7">
    <location>
        <begin position="19"/>
        <end position="734"/>
    </location>
</feature>
<dbReference type="Pfam" id="PF02838">
    <property type="entry name" value="Glyco_hydro_20b"/>
    <property type="match status" value="1"/>
</dbReference>
<name>A0A975G9E0_9BACT</name>
<evidence type="ECO:0000256" key="1">
    <source>
        <dbReference type="ARBA" id="ARBA00001231"/>
    </source>
</evidence>
<keyword evidence="12" id="KW-1185">Reference proteome</keyword>
<dbReference type="RefSeq" id="WP_211631330.1">
    <property type="nucleotide sequence ID" value="NZ_CP073100.1"/>
</dbReference>
<reference evidence="11" key="1">
    <citation type="submission" date="2021-04" db="EMBL/GenBank/DDBJ databases">
        <title>Luteolibacter sp. 32A isolated from the skin of an Anderson's salamander (Ambystoma andersonii).</title>
        <authorList>
            <person name="Spergser J."/>
            <person name="Busse H.-J."/>
        </authorList>
    </citation>
    <scope>NUCLEOTIDE SEQUENCE</scope>
    <source>
        <strain evidence="11">32A</strain>
    </source>
</reference>
<gene>
    <name evidence="11" type="ORF">KBB96_20350</name>
</gene>
<dbReference type="PANTHER" id="PTHR22600">
    <property type="entry name" value="BETA-HEXOSAMINIDASE"/>
    <property type="match status" value="1"/>
</dbReference>
<dbReference type="Pfam" id="PF13290">
    <property type="entry name" value="CHB_HEX_C_1"/>
    <property type="match status" value="1"/>
</dbReference>
<dbReference type="InterPro" id="IPR025705">
    <property type="entry name" value="Beta_hexosaminidase_sua/sub"/>
</dbReference>
<dbReference type="SUPFAM" id="SSF51445">
    <property type="entry name" value="(Trans)glycosidases"/>
    <property type="match status" value="1"/>
</dbReference>
<comment type="catalytic activity">
    <reaction evidence="1">
        <text>Hydrolysis of terminal non-reducing N-acetyl-D-hexosamine residues in N-acetyl-beta-D-hexosaminides.</text>
        <dbReference type="EC" id="3.2.1.52"/>
    </reaction>
</comment>
<dbReference type="Proteomes" id="UP000676169">
    <property type="component" value="Chromosome"/>
</dbReference>
<dbReference type="GO" id="GO:0030203">
    <property type="term" value="P:glycosaminoglycan metabolic process"/>
    <property type="evidence" value="ECO:0007669"/>
    <property type="project" value="TreeGrafter"/>
</dbReference>
<protein>
    <recommendedName>
        <fullName evidence="3">beta-N-acetylhexosaminidase</fullName>
        <ecNumber evidence="3">3.2.1.52</ecNumber>
    </recommendedName>
</protein>
<dbReference type="Gene3D" id="3.30.379.10">
    <property type="entry name" value="Chitobiase/beta-hexosaminidase domain 2-like"/>
    <property type="match status" value="1"/>
</dbReference>
<evidence type="ECO:0000259" key="10">
    <source>
        <dbReference type="Pfam" id="PF13290"/>
    </source>
</evidence>
<evidence type="ECO:0000313" key="12">
    <source>
        <dbReference type="Proteomes" id="UP000676169"/>
    </source>
</evidence>
<keyword evidence="4" id="KW-0378">Hydrolase</keyword>
<proteinExistence type="inferred from homology"/>
<dbReference type="AlphaFoldDB" id="A0A975G9E0"/>
<dbReference type="InterPro" id="IPR015882">
    <property type="entry name" value="HEX_bac_N"/>
</dbReference>